<keyword evidence="3" id="KW-0378">Hydrolase</keyword>
<dbReference type="GO" id="GO:0004180">
    <property type="term" value="F:carboxypeptidase activity"/>
    <property type="evidence" value="ECO:0007669"/>
    <property type="project" value="UniProtKB-KW"/>
</dbReference>
<evidence type="ECO:0000256" key="1">
    <source>
        <dbReference type="SAM" id="SignalP"/>
    </source>
</evidence>
<dbReference type="InterPro" id="IPR001466">
    <property type="entry name" value="Beta-lactam-related"/>
</dbReference>
<reference evidence="3 4" key="1">
    <citation type="submission" date="2018-08" db="EMBL/GenBank/DDBJ databases">
        <title>Genomic Encyclopedia of Archaeal and Bacterial Type Strains, Phase II (KMG-II): from individual species to whole genera.</title>
        <authorList>
            <person name="Goeker M."/>
        </authorList>
    </citation>
    <scope>NUCLEOTIDE SEQUENCE [LARGE SCALE GENOMIC DNA]</scope>
    <source>
        <strain evidence="3 4">DSM 45791</strain>
    </source>
</reference>
<dbReference type="PANTHER" id="PTHR46825:SF7">
    <property type="entry name" value="D-ALANYL-D-ALANINE CARBOXYPEPTIDASE"/>
    <property type="match status" value="1"/>
</dbReference>
<dbReference type="SUPFAM" id="SSF56601">
    <property type="entry name" value="beta-lactamase/transpeptidase-like"/>
    <property type="match status" value="1"/>
</dbReference>
<dbReference type="OrthoDB" id="503788at2"/>
<organism evidence="3 4">
    <name type="scientific">Kutzneria buriramensis</name>
    <dbReference type="NCBI Taxonomy" id="1045776"/>
    <lineage>
        <taxon>Bacteria</taxon>
        <taxon>Bacillati</taxon>
        <taxon>Actinomycetota</taxon>
        <taxon>Actinomycetes</taxon>
        <taxon>Pseudonocardiales</taxon>
        <taxon>Pseudonocardiaceae</taxon>
        <taxon>Kutzneria</taxon>
    </lineage>
</organism>
<dbReference type="InterPro" id="IPR012338">
    <property type="entry name" value="Beta-lactam/transpept-like"/>
</dbReference>
<dbReference type="Proteomes" id="UP000256269">
    <property type="component" value="Unassembled WGS sequence"/>
</dbReference>
<dbReference type="EMBL" id="QUNO01000019">
    <property type="protein sequence ID" value="REH34937.1"/>
    <property type="molecule type" value="Genomic_DNA"/>
</dbReference>
<name>A0A3E0GY86_9PSEU</name>
<keyword evidence="1" id="KW-0732">Signal</keyword>
<keyword evidence="3" id="KW-0121">Carboxypeptidase</keyword>
<accession>A0A3E0GY86</accession>
<protein>
    <submittedName>
        <fullName evidence="3">D-alanyl-D-alanine carboxypeptidase</fullName>
    </submittedName>
</protein>
<evidence type="ECO:0000259" key="2">
    <source>
        <dbReference type="Pfam" id="PF00144"/>
    </source>
</evidence>
<comment type="caution">
    <text evidence="3">The sequence shown here is derived from an EMBL/GenBank/DDBJ whole genome shotgun (WGS) entry which is preliminary data.</text>
</comment>
<feature type="domain" description="Beta-lactamase-related" evidence="2">
    <location>
        <begin position="43"/>
        <end position="373"/>
    </location>
</feature>
<feature type="chain" id="PRO_5038786596" evidence="1">
    <location>
        <begin position="25"/>
        <end position="381"/>
    </location>
</feature>
<keyword evidence="4" id="KW-1185">Reference proteome</keyword>
<dbReference type="PANTHER" id="PTHR46825">
    <property type="entry name" value="D-ALANYL-D-ALANINE-CARBOXYPEPTIDASE/ENDOPEPTIDASE AMPH"/>
    <property type="match status" value="1"/>
</dbReference>
<dbReference type="RefSeq" id="WP_116180313.1">
    <property type="nucleotide sequence ID" value="NZ_CP144375.1"/>
</dbReference>
<gene>
    <name evidence="3" type="ORF">BCF44_119213</name>
</gene>
<feature type="signal peptide" evidence="1">
    <location>
        <begin position="1"/>
        <end position="24"/>
    </location>
</feature>
<dbReference type="Pfam" id="PF00144">
    <property type="entry name" value="Beta-lactamase"/>
    <property type="match status" value="1"/>
</dbReference>
<evidence type="ECO:0000313" key="4">
    <source>
        <dbReference type="Proteomes" id="UP000256269"/>
    </source>
</evidence>
<keyword evidence="3" id="KW-0645">Protease</keyword>
<dbReference type="AlphaFoldDB" id="A0A3E0GY86"/>
<dbReference type="InterPro" id="IPR050491">
    <property type="entry name" value="AmpC-like"/>
</dbReference>
<evidence type="ECO:0000313" key="3">
    <source>
        <dbReference type="EMBL" id="REH34937.1"/>
    </source>
</evidence>
<sequence length="381" mass="39497">MPFRKPNQALAAVLLTLTTGLAQAAPAVADTGTLQQQVDAIHDTAVVGVLASVTAGHGSRSARAGVADTATGSPVPLDAEFRIGSVTKTFVATVVLQLVGEGRLSLDDTVARWLPGVVEGSGNDGAGITIRELLEHTSGIHDYVDDLPGLASTAGFRADRFRTYAPEQLVALAMRHPPVFLPGAGASYSNTNYILAGMIINRVTGRSWAHEVDARIIRPLGLSHTTTPGAFPFVLGPHAEGYSNFGAGDPIDVTVANPSMFDAAGSMISTAGDLSRFLAALVGGRLLAPAQLAAMETTIVAPQLEALWPGARYGLGLGWFPLSCGGGYFGHPGDVPGYHTWDAISPRAGRTVVVLATGDGDERTQQATNALVDEQLCAAAR</sequence>
<dbReference type="Gene3D" id="3.40.710.10">
    <property type="entry name" value="DD-peptidase/beta-lactamase superfamily"/>
    <property type="match status" value="1"/>
</dbReference>
<proteinExistence type="predicted"/>